<dbReference type="Gramene" id="Os04t0395651-00">
    <property type="protein sequence ID" value="Os04t0395651-00"/>
    <property type="gene ID" value="Os04g0395651"/>
</dbReference>
<accession>A0A0N7KIZ6</accession>
<dbReference type="FunCoup" id="A0A0N7KIZ6">
    <property type="interactions" value="331"/>
</dbReference>
<reference evidence="1 2" key="3">
    <citation type="journal article" date="2013" name="Rice">
        <title>Improvement of the Oryza sativa Nipponbare reference genome using next generation sequence and optical map data.</title>
        <authorList>
            <person name="Kawahara Y."/>
            <person name="de la Bastide M."/>
            <person name="Hamilton J.P."/>
            <person name="Kanamori H."/>
            <person name="McCombie W.R."/>
            <person name="Ouyang S."/>
            <person name="Schwartz D.C."/>
            <person name="Tanaka T."/>
            <person name="Wu J."/>
            <person name="Zhou S."/>
            <person name="Childs K.L."/>
            <person name="Davidson R.M."/>
            <person name="Lin H."/>
            <person name="Quesada-Ocampo L."/>
            <person name="Vaillancourt B."/>
            <person name="Sakai H."/>
            <person name="Lee S.S."/>
            <person name="Kim J."/>
            <person name="Numa H."/>
            <person name="Itoh T."/>
            <person name="Buell C.R."/>
            <person name="Matsumoto T."/>
        </authorList>
    </citation>
    <scope>NUCLEOTIDE SEQUENCE [LARGE SCALE GENOMIC DNA]</scope>
    <source>
        <strain evidence="2">cv. Nipponbare</strain>
    </source>
</reference>
<gene>
    <name evidence="1" type="ordered locus">Os04g0395651</name>
    <name evidence="1" type="ORF">OSNPB_040395651</name>
</gene>
<dbReference type="Proteomes" id="UP000059680">
    <property type="component" value="Chromosome 4"/>
</dbReference>
<dbReference type="PaxDb" id="39947-A0A0N7KIZ6"/>
<keyword evidence="2" id="KW-1185">Reference proteome</keyword>
<evidence type="ECO:0000313" key="1">
    <source>
        <dbReference type="EMBL" id="BAS89001.1"/>
    </source>
</evidence>
<reference evidence="2" key="1">
    <citation type="journal article" date="2005" name="Nature">
        <title>The map-based sequence of the rice genome.</title>
        <authorList>
            <consortium name="International rice genome sequencing project (IRGSP)"/>
            <person name="Matsumoto T."/>
            <person name="Wu J."/>
            <person name="Kanamori H."/>
            <person name="Katayose Y."/>
            <person name="Fujisawa M."/>
            <person name="Namiki N."/>
            <person name="Mizuno H."/>
            <person name="Yamamoto K."/>
            <person name="Antonio B.A."/>
            <person name="Baba T."/>
            <person name="Sakata K."/>
            <person name="Nagamura Y."/>
            <person name="Aoki H."/>
            <person name="Arikawa K."/>
            <person name="Arita K."/>
            <person name="Bito T."/>
            <person name="Chiden Y."/>
            <person name="Fujitsuka N."/>
            <person name="Fukunaka R."/>
            <person name="Hamada M."/>
            <person name="Harada C."/>
            <person name="Hayashi A."/>
            <person name="Hijishita S."/>
            <person name="Honda M."/>
            <person name="Hosokawa S."/>
            <person name="Ichikawa Y."/>
            <person name="Idonuma A."/>
            <person name="Iijima M."/>
            <person name="Ikeda M."/>
            <person name="Ikeno M."/>
            <person name="Ito K."/>
            <person name="Ito S."/>
            <person name="Ito T."/>
            <person name="Ito Y."/>
            <person name="Ito Y."/>
            <person name="Iwabuchi A."/>
            <person name="Kamiya K."/>
            <person name="Karasawa W."/>
            <person name="Kurita K."/>
            <person name="Katagiri S."/>
            <person name="Kikuta A."/>
            <person name="Kobayashi H."/>
            <person name="Kobayashi N."/>
            <person name="Machita K."/>
            <person name="Maehara T."/>
            <person name="Masukawa M."/>
            <person name="Mizubayashi T."/>
            <person name="Mukai Y."/>
            <person name="Nagasaki H."/>
            <person name="Nagata Y."/>
            <person name="Naito S."/>
            <person name="Nakashima M."/>
            <person name="Nakama Y."/>
            <person name="Nakamichi Y."/>
            <person name="Nakamura M."/>
            <person name="Meguro A."/>
            <person name="Negishi M."/>
            <person name="Ohta I."/>
            <person name="Ohta T."/>
            <person name="Okamoto M."/>
            <person name="Ono N."/>
            <person name="Saji S."/>
            <person name="Sakaguchi M."/>
            <person name="Sakai K."/>
            <person name="Shibata M."/>
            <person name="Shimokawa T."/>
            <person name="Song J."/>
            <person name="Takazaki Y."/>
            <person name="Terasawa K."/>
            <person name="Tsugane M."/>
            <person name="Tsuji K."/>
            <person name="Ueda S."/>
            <person name="Waki K."/>
            <person name="Yamagata H."/>
            <person name="Yamamoto M."/>
            <person name="Yamamoto S."/>
            <person name="Yamane H."/>
            <person name="Yoshiki S."/>
            <person name="Yoshihara R."/>
            <person name="Yukawa K."/>
            <person name="Zhong H."/>
            <person name="Yano M."/>
            <person name="Yuan Q."/>
            <person name="Ouyang S."/>
            <person name="Liu J."/>
            <person name="Jones K.M."/>
            <person name="Gansberger K."/>
            <person name="Moffat K."/>
            <person name="Hill J."/>
            <person name="Bera J."/>
            <person name="Fadrosh D."/>
            <person name="Jin S."/>
            <person name="Johri S."/>
            <person name="Kim M."/>
            <person name="Overton L."/>
            <person name="Reardon M."/>
            <person name="Tsitrin T."/>
            <person name="Vuong H."/>
            <person name="Weaver B."/>
            <person name="Ciecko A."/>
            <person name="Tallon L."/>
            <person name="Jackson J."/>
            <person name="Pai G."/>
            <person name="Aken S.V."/>
            <person name="Utterback T."/>
            <person name="Reidmuller S."/>
            <person name="Feldblyum T."/>
            <person name="Hsiao J."/>
            <person name="Zismann V."/>
            <person name="Iobst S."/>
            <person name="de Vazeille A.R."/>
            <person name="Buell C.R."/>
            <person name="Ying K."/>
            <person name="Li Y."/>
            <person name="Lu T."/>
            <person name="Huang Y."/>
            <person name="Zhao Q."/>
            <person name="Feng Q."/>
            <person name="Zhang L."/>
            <person name="Zhu J."/>
            <person name="Weng Q."/>
            <person name="Mu J."/>
            <person name="Lu Y."/>
            <person name="Fan D."/>
            <person name="Liu Y."/>
            <person name="Guan J."/>
            <person name="Zhang Y."/>
            <person name="Yu S."/>
            <person name="Liu X."/>
            <person name="Zhang Y."/>
            <person name="Hong G."/>
            <person name="Han B."/>
            <person name="Choisne N."/>
            <person name="Demange N."/>
            <person name="Orjeda G."/>
            <person name="Samain S."/>
            <person name="Cattolico L."/>
            <person name="Pelletier E."/>
            <person name="Couloux A."/>
            <person name="Segurens B."/>
            <person name="Wincker P."/>
            <person name="D'Hont A."/>
            <person name="Scarpelli C."/>
            <person name="Weissenbach J."/>
            <person name="Salanoubat M."/>
            <person name="Quetier F."/>
            <person name="Yu Y."/>
            <person name="Kim H.R."/>
            <person name="Rambo T."/>
            <person name="Currie J."/>
            <person name="Collura K."/>
            <person name="Luo M."/>
            <person name="Yang T."/>
            <person name="Ammiraju J.S.S."/>
            <person name="Engler F."/>
            <person name="Soderlund C."/>
            <person name="Wing R.A."/>
            <person name="Palmer L.E."/>
            <person name="de la Bastide M."/>
            <person name="Spiegel L."/>
            <person name="Nascimento L."/>
            <person name="Zutavern T."/>
            <person name="O'Shaughnessy A."/>
            <person name="Dike S."/>
            <person name="Dedhia N."/>
            <person name="Preston R."/>
            <person name="Balija V."/>
            <person name="McCombie W.R."/>
            <person name="Chow T."/>
            <person name="Chen H."/>
            <person name="Chung M."/>
            <person name="Chen C."/>
            <person name="Shaw J."/>
            <person name="Wu H."/>
            <person name="Hsiao K."/>
            <person name="Chao Y."/>
            <person name="Chu M."/>
            <person name="Cheng C."/>
            <person name="Hour A."/>
            <person name="Lee P."/>
            <person name="Lin S."/>
            <person name="Lin Y."/>
            <person name="Liou J."/>
            <person name="Liu S."/>
            <person name="Hsing Y."/>
            <person name="Raghuvanshi S."/>
            <person name="Mohanty A."/>
            <person name="Bharti A.K."/>
            <person name="Gaur A."/>
            <person name="Gupta V."/>
            <person name="Kumar D."/>
            <person name="Ravi V."/>
            <person name="Vij S."/>
            <person name="Kapur A."/>
            <person name="Khurana P."/>
            <person name="Khurana P."/>
            <person name="Khurana J.P."/>
            <person name="Tyagi A.K."/>
            <person name="Gaikwad K."/>
            <person name="Singh A."/>
            <person name="Dalal V."/>
            <person name="Srivastava S."/>
            <person name="Dixit A."/>
            <person name="Pal A.K."/>
            <person name="Ghazi I.A."/>
            <person name="Yadav M."/>
            <person name="Pandit A."/>
            <person name="Bhargava A."/>
            <person name="Sureshbabu K."/>
            <person name="Batra K."/>
            <person name="Sharma T.R."/>
            <person name="Mohapatra T."/>
            <person name="Singh N.K."/>
            <person name="Messing J."/>
            <person name="Nelson A.B."/>
            <person name="Fuks G."/>
            <person name="Kavchok S."/>
            <person name="Keizer G."/>
            <person name="Linton E."/>
            <person name="Llaca V."/>
            <person name="Song R."/>
            <person name="Tanyolac B."/>
            <person name="Young S."/>
            <person name="Ho-Il K."/>
            <person name="Hahn J.H."/>
            <person name="Sangsakoo G."/>
            <person name="Vanavichit A."/>
            <person name="de Mattos Luiz.A.T."/>
            <person name="Zimmer P.D."/>
            <person name="Malone G."/>
            <person name="Dellagostin O."/>
            <person name="de Oliveira A.C."/>
            <person name="Bevan M."/>
            <person name="Bancroft I."/>
            <person name="Minx P."/>
            <person name="Cordum H."/>
            <person name="Wilson R."/>
            <person name="Cheng Z."/>
            <person name="Jin W."/>
            <person name="Jiang J."/>
            <person name="Leong S.A."/>
            <person name="Iwama H."/>
            <person name="Gojobori T."/>
            <person name="Itoh T."/>
            <person name="Niimura Y."/>
            <person name="Fujii Y."/>
            <person name="Habara T."/>
            <person name="Sakai H."/>
            <person name="Sato Y."/>
            <person name="Wilson G."/>
            <person name="Kumar K."/>
            <person name="McCouch S."/>
            <person name="Juretic N."/>
            <person name="Hoen D."/>
            <person name="Wright S."/>
            <person name="Bruskiewich R."/>
            <person name="Bureau T."/>
            <person name="Miyao A."/>
            <person name="Hirochika H."/>
            <person name="Nishikawa T."/>
            <person name="Kadowaki K."/>
            <person name="Sugiura M."/>
            <person name="Burr B."/>
            <person name="Sasaki T."/>
        </authorList>
    </citation>
    <scope>NUCLEOTIDE SEQUENCE [LARGE SCALE GENOMIC DNA]</scope>
    <source>
        <strain evidence="2">cv. Nipponbare</strain>
    </source>
</reference>
<dbReference type="InParanoid" id="A0A0N7KIZ6"/>
<dbReference type="EMBL" id="AP014960">
    <property type="protein sequence ID" value="BAS89001.1"/>
    <property type="molecule type" value="Genomic_DNA"/>
</dbReference>
<sequence>MTSTLSIGIFDARTWHPFNVTLQDDIQRDRIVSYLAKFPKSAASPNGLSLISSFLKFLHPFITCIIPLSLSPANAIESISSCFAYFPIYMKTLSVRRPDIDKRCNPLHSRTIAPKPSSNGWLVTTSGFPGSRIQSLNRVKFGQFLATVTSAALVIW</sequence>
<organism evidence="1 2">
    <name type="scientific">Oryza sativa subsp. japonica</name>
    <name type="common">Rice</name>
    <dbReference type="NCBI Taxonomy" id="39947"/>
    <lineage>
        <taxon>Eukaryota</taxon>
        <taxon>Viridiplantae</taxon>
        <taxon>Streptophyta</taxon>
        <taxon>Embryophyta</taxon>
        <taxon>Tracheophyta</taxon>
        <taxon>Spermatophyta</taxon>
        <taxon>Magnoliopsida</taxon>
        <taxon>Liliopsida</taxon>
        <taxon>Poales</taxon>
        <taxon>Poaceae</taxon>
        <taxon>BOP clade</taxon>
        <taxon>Oryzoideae</taxon>
        <taxon>Oryzeae</taxon>
        <taxon>Oryzinae</taxon>
        <taxon>Oryza</taxon>
        <taxon>Oryza sativa</taxon>
    </lineage>
</organism>
<evidence type="ECO:0000313" key="2">
    <source>
        <dbReference type="Proteomes" id="UP000059680"/>
    </source>
</evidence>
<proteinExistence type="predicted"/>
<reference evidence="1 2" key="2">
    <citation type="journal article" date="2013" name="Plant Cell Physiol.">
        <title>Rice Annotation Project Database (RAP-DB): an integrative and interactive database for rice genomics.</title>
        <authorList>
            <person name="Sakai H."/>
            <person name="Lee S.S."/>
            <person name="Tanaka T."/>
            <person name="Numa H."/>
            <person name="Kim J."/>
            <person name="Kawahara Y."/>
            <person name="Wakimoto H."/>
            <person name="Yang C.C."/>
            <person name="Iwamoto M."/>
            <person name="Abe T."/>
            <person name="Yamada Y."/>
            <person name="Muto A."/>
            <person name="Inokuchi H."/>
            <person name="Ikemura T."/>
            <person name="Matsumoto T."/>
            <person name="Sasaki T."/>
            <person name="Itoh T."/>
        </authorList>
    </citation>
    <scope>NUCLEOTIDE SEQUENCE [LARGE SCALE GENOMIC DNA]</scope>
    <source>
        <strain evidence="2">cv. Nipponbare</strain>
    </source>
</reference>
<name>A0A0N7KIZ6_ORYSJ</name>
<dbReference type="AlphaFoldDB" id="A0A0N7KIZ6"/>
<protein>
    <submittedName>
        <fullName evidence="1">Os04g0395651 protein</fullName>
    </submittedName>
</protein>